<evidence type="ECO:0000313" key="2">
    <source>
        <dbReference type="Proteomes" id="UP000275408"/>
    </source>
</evidence>
<evidence type="ECO:0000313" key="1">
    <source>
        <dbReference type="EMBL" id="RMX52250.1"/>
    </source>
</evidence>
<keyword evidence="2" id="KW-1185">Reference proteome</keyword>
<accession>A0A3M6UEZ5</accession>
<proteinExistence type="predicted"/>
<sequence>MEGNQGKSALPDDSTFNQINYNCDTPSFKRSRAEFGISPSTDFHFTEGNNHGLGSVFTYITNVGPSATSESYLGGDIFTGSSLTKSIGSCINSFLSNLEA</sequence>
<name>A0A3M6UEZ5_POCDA</name>
<dbReference type="AlphaFoldDB" id="A0A3M6UEZ5"/>
<organism evidence="1 2">
    <name type="scientific">Pocillopora damicornis</name>
    <name type="common">Cauliflower coral</name>
    <name type="synonym">Millepora damicornis</name>
    <dbReference type="NCBI Taxonomy" id="46731"/>
    <lineage>
        <taxon>Eukaryota</taxon>
        <taxon>Metazoa</taxon>
        <taxon>Cnidaria</taxon>
        <taxon>Anthozoa</taxon>
        <taxon>Hexacorallia</taxon>
        <taxon>Scleractinia</taxon>
        <taxon>Astrocoeniina</taxon>
        <taxon>Pocilloporidae</taxon>
        <taxon>Pocillopora</taxon>
    </lineage>
</organism>
<comment type="caution">
    <text evidence="1">The sequence shown here is derived from an EMBL/GenBank/DDBJ whole genome shotgun (WGS) entry which is preliminary data.</text>
</comment>
<reference evidence="1 2" key="1">
    <citation type="journal article" date="2018" name="Sci. Rep.">
        <title>Comparative analysis of the Pocillopora damicornis genome highlights role of immune system in coral evolution.</title>
        <authorList>
            <person name="Cunning R."/>
            <person name="Bay R.A."/>
            <person name="Gillette P."/>
            <person name="Baker A.C."/>
            <person name="Traylor-Knowles N."/>
        </authorList>
    </citation>
    <scope>NUCLEOTIDE SEQUENCE [LARGE SCALE GENOMIC DNA]</scope>
    <source>
        <strain evidence="1">RSMAS</strain>
        <tissue evidence="1">Whole animal</tissue>
    </source>
</reference>
<gene>
    <name evidence="1" type="ORF">pdam_00007943</name>
</gene>
<dbReference type="EMBL" id="RCHS01001671">
    <property type="protein sequence ID" value="RMX52250.1"/>
    <property type="molecule type" value="Genomic_DNA"/>
</dbReference>
<protein>
    <submittedName>
        <fullName evidence="1">Uncharacterized protein</fullName>
    </submittedName>
</protein>
<dbReference type="Proteomes" id="UP000275408">
    <property type="component" value="Unassembled WGS sequence"/>
</dbReference>